<name>A0AAP6ZPE0_9VIBR</name>
<dbReference type="RefSeq" id="WP_171351610.1">
    <property type="nucleotide sequence ID" value="NZ_VTXP01000001.1"/>
</dbReference>
<gene>
    <name evidence="1" type="ORF">F0238_01390</name>
</gene>
<dbReference type="AlphaFoldDB" id="A0AAP6ZPE0"/>
<comment type="caution">
    <text evidence="1">The sequence shown here is derived from an EMBL/GenBank/DDBJ whole genome shotgun (WGS) entry which is preliminary data.</text>
</comment>
<proteinExistence type="predicted"/>
<reference evidence="1 2" key="1">
    <citation type="submission" date="2019-09" db="EMBL/GenBank/DDBJ databases">
        <title>Draft genome sequencing and comparative genomics of hatchery-associated Vibrios.</title>
        <authorList>
            <person name="Kehlet-Delgado H."/>
            <person name="Mueller R.S."/>
        </authorList>
    </citation>
    <scope>NUCLEOTIDE SEQUENCE [LARGE SCALE GENOMIC DNA]</scope>
    <source>
        <strain evidence="1 2">09-121-3</strain>
    </source>
</reference>
<dbReference type="EMBL" id="VTXP01000001">
    <property type="protein sequence ID" value="NOJ21374.1"/>
    <property type="molecule type" value="Genomic_DNA"/>
</dbReference>
<evidence type="ECO:0000313" key="2">
    <source>
        <dbReference type="Proteomes" id="UP000576645"/>
    </source>
</evidence>
<dbReference type="Proteomes" id="UP000576645">
    <property type="component" value="Unassembled WGS sequence"/>
</dbReference>
<protein>
    <submittedName>
        <fullName evidence="1">Uncharacterized protein</fullName>
    </submittedName>
</protein>
<evidence type="ECO:0000313" key="1">
    <source>
        <dbReference type="EMBL" id="NOJ21374.1"/>
    </source>
</evidence>
<sequence length="139" mass="15603">MKSLVVVTLISNSIVSKNFDGYYSLECGAFHEPFGEVSIKNEEAVIEVASNQVYIKARVLNHDDSYHLYYSSSDIGLGGFDIPFDKIDVTYPIAQINQIRNGIAFNWFGLIDSDGKRINLPFNSLPIHKGILKLQKCNE</sequence>
<accession>A0AAP6ZPE0</accession>
<organism evidence="1 2">
    <name type="scientific">Vibrio coralliilyticus</name>
    <dbReference type="NCBI Taxonomy" id="190893"/>
    <lineage>
        <taxon>Bacteria</taxon>
        <taxon>Pseudomonadati</taxon>
        <taxon>Pseudomonadota</taxon>
        <taxon>Gammaproteobacteria</taxon>
        <taxon>Vibrionales</taxon>
        <taxon>Vibrionaceae</taxon>
        <taxon>Vibrio</taxon>
    </lineage>
</organism>